<proteinExistence type="predicted"/>
<accession>A0A834REC0</accession>
<dbReference type="CDD" id="cd05402">
    <property type="entry name" value="NT_PAP_TUTase"/>
    <property type="match status" value="1"/>
</dbReference>
<protein>
    <submittedName>
        <fullName evidence="9">Terminal uridylyltransferase 7</fullName>
    </submittedName>
</protein>
<keyword evidence="11" id="KW-1185">Reference proteome</keyword>
<keyword evidence="5" id="KW-0460">Magnesium</keyword>
<organism evidence="9">
    <name type="scientific">Sarcoptes scabiei</name>
    <name type="common">Itch mite</name>
    <name type="synonym">Acarus scabiei</name>
    <dbReference type="NCBI Taxonomy" id="52283"/>
    <lineage>
        <taxon>Eukaryota</taxon>
        <taxon>Metazoa</taxon>
        <taxon>Ecdysozoa</taxon>
        <taxon>Arthropoda</taxon>
        <taxon>Chelicerata</taxon>
        <taxon>Arachnida</taxon>
        <taxon>Acari</taxon>
        <taxon>Acariformes</taxon>
        <taxon>Sarcoptiformes</taxon>
        <taxon>Astigmata</taxon>
        <taxon>Psoroptidia</taxon>
        <taxon>Sarcoptoidea</taxon>
        <taxon>Sarcoptidae</taxon>
        <taxon>Sarcoptinae</taxon>
        <taxon>Sarcoptes</taxon>
    </lineage>
</organism>
<dbReference type="GO" id="GO:1990817">
    <property type="term" value="F:poly(A) RNA polymerase activity"/>
    <property type="evidence" value="ECO:0007669"/>
    <property type="project" value="UniProtKB-ARBA"/>
</dbReference>
<dbReference type="Pfam" id="PF03828">
    <property type="entry name" value="PAP_assoc"/>
    <property type="match status" value="1"/>
</dbReference>
<sequence length="718" mass="83452">MDQNKIDHINNHCNSEKKMKKKFNSDNNKSKKQNNNNNDGNSGKVRDKNNCKNNNENKLKKKNAKKKRNRLPFLAPTRANLDERINEFFNSFDSANLEDYDIRTLCQTMALSKIDFDTRKEIIKYLESLLNQNSIRCSIYPFGSSKNGLDFCDSDLDLHVRLIDPETNDPIILRDYDKILKQLEIIYRILRKALRRNCMVSLIKARIPIIKLNLLSRYVDCDINISNPFGLYNSIFLKLLSLERPKFSQSSLILKKWAKTNGIIASHGMNSYTLTILIIFFLQRIGKLNQIGNRYRFDENYFKIDLNQFVFEMSDYLPNILNNQIEWDIFDLIQKFFEFYANFDYYLMVISPRLALSIPKYYYYSHYAEESFEKNLGLSVEDPFQIDRNISSGVRYDHLIHFVSLCEQDSMLDRGTLQTKENLHKFLTVKKKLQNHPYILQPCRCCLMSYIENNGSDLSGRNFIVNFAKTISSQLLATENQIFSSLNFHFKLLEHNEAQSNHINKTIQIGSFKFEVRYMKKVKKGRKNQDRKDTDSNGENLVNNAGISREIESIQTLSKKSNDLTIKIDGCASKSQSNSNLKTKKNEITNGNIKCEAKQTIKNETSKKPNKQNDFNKIQSGTSGTSSKKQPKTISSGQKASKQENSENQNQCENEEAREQNAKPKREMIATFNIAIRVKFLNKNFGFVVLNGPKHFLLPIDRYLQSKICKCDNNSRRD</sequence>
<name>A0A834REC0_SARSC</name>
<dbReference type="AlphaFoldDB" id="A0A834REC0"/>
<feature type="region of interest" description="Disordered" evidence="6">
    <location>
        <begin position="1"/>
        <end position="69"/>
    </location>
</feature>
<evidence type="ECO:0000256" key="5">
    <source>
        <dbReference type="ARBA" id="ARBA00022842"/>
    </source>
</evidence>
<feature type="domain" description="Poly(A) RNA polymerase mitochondrial-like central palm" evidence="8">
    <location>
        <begin position="101"/>
        <end position="239"/>
    </location>
</feature>
<dbReference type="Proteomes" id="UP000070412">
    <property type="component" value="Unassembled WGS sequence"/>
</dbReference>
<evidence type="ECO:0000313" key="9">
    <source>
        <dbReference type="EMBL" id="KAF7495153.1"/>
    </source>
</evidence>
<feature type="domain" description="PAP-associated" evidence="7">
    <location>
        <begin position="331"/>
        <end position="387"/>
    </location>
</feature>
<evidence type="ECO:0000259" key="7">
    <source>
        <dbReference type="Pfam" id="PF03828"/>
    </source>
</evidence>
<dbReference type="Gene3D" id="3.30.460.10">
    <property type="entry name" value="Beta Polymerase, domain 2"/>
    <property type="match status" value="1"/>
</dbReference>
<dbReference type="InterPro" id="IPR043519">
    <property type="entry name" value="NT_sf"/>
</dbReference>
<keyword evidence="4" id="KW-0479">Metal-binding</keyword>
<evidence type="ECO:0000313" key="11">
    <source>
        <dbReference type="Proteomes" id="UP000070412"/>
    </source>
</evidence>
<dbReference type="InterPro" id="IPR002058">
    <property type="entry name" value="PAP_assoc"/>
</dbReference>
<feature type="region of interest" description="Disordered" evidence="6">
    <location>
        <begin position="600"/>
        <end position="664"/>
    </location>
</feature>
<dbReference type="Gene3D" id="1.10.1410.10">
    <property type="match status" value="1"/>
</dbReference>
<evidence type="ECO:0000256" key="6">
    <source>
        <dbReference type="SAM" id="MobiDB-lite"/>
    </source>
</evidence>
<evidence type="ECO:0000313" key="10">
    <source>
        <dbReference type="EnsemblMetazoa" id="KAF7495153.1"/>
    </source>
</evidence>
<evidence type="ECO:0000259" key="8">
    <source>
        <dbReference type="Pfam" id="PF22600"/>
    </source>
</evidence>
<dbReference type="GO" id="GO:0050265">
    <property type="term" value="F:RNA uridylyltransferase activity"/>
    <property type="evidence" value="ECO:0007669"/>
    <property type="project" value="TreeGrafter"/>
</dbReference>
<feature type="compositionally biased region" description="Basic residues" evidence="6">
    <location>
        <begin position="59"/>
        <end position="69"/>
    </location>
</feature>
<feature type="compositionally biased region" description="Polar residues" evidence="6">
    <location>
        <begin position="612"/>
        <end position="640"/>
    </location>
</feature>
<feature type="compositionally biased region" description="Basic and acidic residues" evidence="6">
    <location>
        <begin position="44"/>
        <end position="58"/>
    </location>
</feature>
<reference evidence="11" key="1">
    <citation type="journal article" date="2020" name="PLoS Negl. Trop. Dis.">
        <title>High-quality nuclear genome for Sarcoptes scabiei-A critical resource for a neglected parasite.</title>
        <authorList>
            <person name="Korhonen P.K."/>
            <person name="Gasser R.B."/>
            <person name="Ma G."/>
            <person name="Wang T."/>
            <person name="Stroehlein A.J."/>
            <person name="Young N.D."/>
            <person name="Ang C.S."/>
            <person name="Fernando D.D."/>
            <person name="Lu H.C."/>
            <person name="Taylor S."/>
            <person name="Reynolds S.L."/>
            <person name="Mofiz E."/>
            <person name="Najaraj S.H."/>
            <person name="Gowda H."/>
            <person name="Madugundu A."/>
            <person name="Renuse S."/>
            <person name="Holt D."/>
            <person name="Pandey A."/>
            <person name="Papenfuss A.T."/>
            <person name="Fischer K."/>
        </authorList>
    </citation>
    <scope>NUCLEOTIDE SEQUENCE [LARGE SCALE GENOMIC DNA]</scope>
</reference>
<gene>
    <name evidence="9" type="ORF">SSS_8938</name>
</gene>
<dbReference type="SUPFAM" id="SSF81301">
    <property type="entry name" value="Nucleotidyltransferase"/>
    <property type="match status" value="1"/>
</dbReference>
<comment type="cofactor">
    <cofactor evidence="1">
        <name>Mn(2+)</name>
        <dbReference type="ChEBI" id="CHEBI:29035"/>
    </cofactor>
</comment>
<dbReference type="GO" id="GO:0046872">
    <property type="term" value="F:metal ion binding"/>
    <property type="evidence" value="ECO:0007669"/>
    <property type="project" value="UniProtKB-KW"/>
</dbReference>
<dbReference type="SUPFAM" id="SSF81631">
    <property type="entry name" value="PAP/OAS1 substrate-binding domain"/>
    <property type="match status" value="1"/>
</dbReference>
<reference evidence="9" key="2">
    <citation type="submission" date="2020-01" db="EMBL/GenBank/DDBJ databases">
        <authorList>
            <person name="Korhonen P.K.K."/>
            <person name="Guangxu M.G."/>
            <person name="Wang T.W."/>
            <person name="Stroehlein A.J.S."/>
            <person name="Young N.D."/>
            <person name="Ang C.-S.A."/>
            <person name="Fernando D.W.F."/>
            <person name="Lu H.L."/>
            <person name="Taylor S.T."/>
            <person name="Ehtesham M.E.M."/>
            <person name="Najaraj S.H.N."/>
            <person name="Harsha G.H.G."/>
            <person name="Madugundu A.M."/>
            <person name="Renuse S.R."/>
            <person name="Holt D.H."/>
            <person name="Pandey A.P."/>
            <person name="Papenfuss A.P."/>
            <person name="Gasser R.B.G."/>
            <person name="Fischer K.F."/>
        </authorList>
    </citation>
    <scope>NUCLEOTIDE SEQUENCE</scope>
    <source>
        <strain evidence="9">SSS_KF_BRIS2020</strain>
    </source>
</reference>
<comment type="cofactor">
    <cofactor evidence="2">
        <name>Mg(2+)</name>
        <dbReference type="ChEBI" id="CHEBI:18420"/>
    </cofactor>
</comment>
<dbReference type="EnsemblMetazoa" id="SSS_8938s_mrna">
    <property type="protein sequence ID" value="KAF7495153.1"/>
    <property type="gene ID" value="SSS_8938"/>
</dbReference>
<dbReference type="PANTHER" id="PTHR12271:SF66">
    <property type="entry name" value="TERMINAL URIDYLYLTRANSFERASE TAILOR"/>
    <property type="match status" value="1"/>
</dbReference>
<dbReference type="Pfam" id="PF22600">
    <property type="entry name" value="MTPAP-like_central"/>
    <property type="match status" value="1"/>
</dbReference>
<dbReference type="OrthoDB" id="6511711at2759"/>
<reference evidence="10" key="3">
    <citation type="submission" date="2022-06" db="UniProtKB">
        <authorList>
            <consortium name="EnsemblMetazoa"/>
        </authorList>
    </citation>
    <scope>IDENTIFICATION</scope>
</reference>
<dbReference type="PANTHER" id="PTHR12271">
    <property type="entry name" value="POLY A POLYMERASE CID PAP -RELATED"/>
    <property type="match status" value="1"/>
</dbReference>
<evidence type="ECO:0000256" key="3">
    <source>
        <dbReference type="ARBA" id="ARBA00022679"/>
    </source>
</evidence>
<evidence type="ECO:0000256" key="2">
    <source>
        <dbReference type="ARBA" id="ARBA00001946"/>
    </source>
</evidence>
<dbReference type="InterPro" id="IPR054708">
    <property type="entry name" value="MTPAP-like_central"/>
</dbReference>
<evidence type="ECO:0000256" key="1">
    <source>
        <dbReference type="ARBA" id="ARBA00001936"/>
    </source>
</evidence>
<feature type="compositionally biased region" description="Basic and acidic residues" evidence="6">
    <location>
        <begin position="1"/>
        <end position="17"/>
    </location>
</feature>
<keyword evidence="3 9" id="KW-0808">Transferase</keyword>
<feature type="region of interest" description="Disordered" evidence="6">
    <location>
        <begin position="523"/>
        <end position="544"/>
    </location>
</feature>
<feature type="compositionally biased region" description="Low complexity" evidence="6">
    <location>
        <begin position="33"/>
        <end position="43"/>
    </location>
</feature>
<feature type="compositionally biased region" description="Basic and acidic residues" evidence="6">
    <location>
        <begin position="655"/>
        <end position="664"/>
    </location>
</feature>
<evidence type="ECO:0000256" key="4">
    <source>
        <dbReference type="ARBA" id="ARBA00022723"/>
    </source>
</evidence>
<dbReference type="GO" id="GO:0031123">
    <property type="term" value="P:RNA 3'-end processing"/>
    <property type="evidence" value="ECO:0007669"/>
    <property type="project" value="TreeGrafter"/>
</dbReference>
<keyword evidence="9" id="KW-0548">Nucleotidyltransferase</keyword>
<dbReference type="EMBL" id="WVUK01000050">
    <property type="protein sequence ID" value="KAF7495153.1"/>
    <property type="molecule type" value="Genomic_DNA"/>
</dbReference>